<feature type="coiled-coil region" evidence="3">
    <location>
        <begin position="54"/>
        <end position="84"/>
    </location>
</feature>
<dbReference type="VEuPathDB" id="PlasmoDB:PmUG01_05038000"/>
<comment type="similarity">
    <text evidence="1">Belongs to the RRF family.</text>
</comment>
<dbReference type="InterPro" id="IPR002661">
    <property type="entry name" value="Ribosome_recyc_fac"/>
</dbReference>
<protein>
    <submittedName>
        <fullName evidence="5">Ribosome-recycling factor, putative</fullName>
    </submittedName>
</protein>
<evidence type="ECO:0000256" key="3">
    <source>
        <dbReference type="SAM" id="Coils"/>
    </source>
</evidence>
<evidence type="ECO:0000256" key="2">
    <source>
        <dbReference type="ARBA" id="ARBA00022917"/>
    </source>
</evidence>
<dbReference type="Proteomes" id="UP000219799">
    <property type="component" value="Chromosome 5"/>
</dbReference>
<dbReference type="EMBL" id="LT594493">
    <property type="protein sequence ID" value="SBT75050.1"/>
    <property type="molecule type" value="Genomic_DNA"/>
</dbReference>
<evidence type="ECO:0000256" key="1">
    <source>
        <dbReference type="ARBA" id="ARBA00005912"/>
    </source>
</evidence>
<reference evidence="5 6" key="1">
    <citation type="submission" date="2016-06" db="EMBL/GenBank/DDBJ databases">
        <authorList>
            <consortium name="Pathogen Informatics"/>
        </authorList>
    </citation>
    <scope>NUCLEOTIDE SEQUENCE [LARGE SCALE GENOMIC DNA]</scope>
    <source>
        <strain evidence="5">PmlGA01</strain>
    </source>
</reference>
<dbReference type="PANTHER" id="PTHR20982:SF3">
    <property type="entry name" value="MITOCHONDRIAL RIBOSOME RECYCLING FACTOR PSEUDO 1"/>
    <property type="match status" value="1"/>
</dbReference>
<dbReference type="GO" id="GO:0006412">
    <property type="term" value="P:translation"/>
    <property type="evidence" value="ECO:0007669"/>
    <property type="project" value="UniProtKB-KW"/>
</dbReference>
<feature type="domain" description="Ribosome recycling factor" evidence="4">
    <location>
        <begin position="103"/>
        <end position="258"/>
    </location>
</feature>
<accession>A0A1C3KM32</accession>
<proteinExistence type="inferred from homology"/>
<dbReference type="GO" id="GO:0005739">
    <property type="term" value="C:mitochondrion"/>
    <property type="evidence" value="ECO:0007669"/>
    <property type="project" value="TreeGrafter"/>
</dbReference>
<keyword evidence="2" id="KW-0648">Protein biosynthesis</keyword>
<dbReference type="Gene3D" id="3.30.1360.40">
    <property type="match status" value="1"/>
</dbReference>
<evidence type="ECO:0000259" key="4">
    <source>
        <dbReference type="Pfam" id="PF01765"/>
    </source>
</evidence>
<dbReference type="GO" id="GO:0043023">
    <property type="term" value="F:ribosomal large subunit binding"/>
    <property type="evidence" value="ECO:0007669"/>
    <property type="project" value="TreeGrafter"/>
</dbReference>
<organism evidence="5 6">
    <name type="scientific">Plasmodium malariae</name>
    <dbReference type="NCBI Taxonomy" id="5858"/>
    <lineage>
        <taxon>Eukaryota</taxon>
        <taxon>Sar</taxon>
        <taxon>Alveolata</taxon>
        <taxon>Apicomplexa</taxon>
        <taxon>Aconoidasida</taxon>
        <taxon>Haemosporida</taxon>
        <taxon>Plasmodiidae</taxon>
        <taxon>Plasmodium</taxon>
        <taxon>Plasmodium (Plasmodium)</taxon>
    </lineage>
</organism>
<dbReference type="Gene3D" id="1.10.132.20">
    <property type="entry name" value="Ribosome-recycling factor"/>
    <property type="match status" value="1"/>
</dbReference>
<sequence length="264" mass="31145">MMNGILLKSVQVGKGQLMYLKKDGFFVLLQRINFGSKKQKEKIDKGTKKIRNLLKISNIKNEEIEEQKNLYEKLKKSGSEKQKKNIIDYKTYDIKIEQISKSFENKLKKIFDRTLTVEFFNNITVTKDKKDLKLSDVAQVVIKSSKLIQFFPYLTSDIQKIIHSLKLKVSSWNPITSNDGQHILLQISALTDDIKLKKKKEAKDLLEKIKNDIRSVRHKIRDNIEKNLEGNEWKIVERKKLDNYIKEKIKAIEWIYEKYTTNYS</sequence>
<dbReference type="SUPFAM" id="SSF55194">
    <property type="entry name" value="Ribosome recycling factor, RRF"/>
    <property type="match status" value="1"/>
</dbReference>
<evidence type="ECO:0000313" key="6">
    <source>
        <dbReference type="Proteomes" id="UP000219799"/>
    </source>
</evidence>
<evidence type="ECO:0000313" key="5">
    <source>
        <dbReference type="EMBL" id="SBT75050.1"/>
    </source>
</evidence>
<dbReference type="Pfam" id="PF01765">
    <property type="entry name" value="RRF"/>
    <property type="match status" value="1"/>
</dbReference>
<dbReference type="InterPro" id="IPR023584">
    <property type="entry name" value="Ribosome_recyc_fac_dom"/>
</dbReference>
<dbReference type="PANTHER" id="PTHR20982">
    <property type="entry name" value="RIBOSOME RECYCLING FACTOR"/>
    <property type="match status" value="1"/>
</dbReference>
<dbReference type="InterPro" id="IPR036191">
    <property type="entry name" value="RRF_sf"/>
</dbReference>
<name>A0A1C3KM32_PLAMA</name>
<dbReference type="AlphaFoldDB" id="A0A1C3KM32"/>
<keyword evidence="3" id="KW-0175">Coiled coil</keyword>
<gene>
    <name evidence="5" type="primary">RRF2</name>
    <name evidence="5" type="ORF">PMLGA01_050027700</name>
</gene>